<dbReference type="SMART" id="SM00533">
    <property type="entry name" value="MUTSd"/>
    <property type="match status" value="1"/>
</dbReference>
<keyword evidence="6" id="KW-0694">RNA-binding</keyword>
<dbReference type="GO" id="GO:0004519">
    <property type="term" value="F:endonuclease activity"/>
    <property type="evidence" value="ECO:0007669"/>
    <property type="project" value="UniProtKB-KW"/>
</dbReference>
<evidence type="ECO:0000256" key="2">
    <source>
        <dbReference type="ARBA" id="ARBA00022730"/>
    </source>
</evidence>
<reference evidence="10 11" key="1">
    <citation type="submission" date="2020-04" db="EMBL/GenBank/DDBJ databases">
        <authorList>
            <person name="Zhang R."/>
            <person name="Schippers A."/>
        </authorList>
    </citation>
    <scope>NUCLEOTIDE SEQUENCE [LARGE SCALE GENOMIC DNA]</scope>
    <source>
        <strain evidence="10 11">DSM 109850</strain>
    </source>
</reference>
<proteinExistence type="predicted"/>
<gene>
    <name evidence="10" type="ORF">HIJ39_08375</name>
</gene>
<protein>
    <submittedName>
        <fullName evidence="10">Endonuclease MutS2</fullName>
    </submittedName>
</protein>
<dbReference type="Pfam" id="PF20297">
    <property type="entry name" value="MSSS"/>
    <property type="match status" value="1"/>
</dbReference>
<evidence type="ECO:0000256" key="7">
    <source>
        <dbReference type="ARBA" id="ARBA00023125"/>
    </source>
</evidence>
<accession>A0A7Y0Q1R5</accession>
<dbReference type="Pfam" id="PF00488">
    <property type="entry name" value="MutS_V"/>
    <property type="match status" value="1"/>
</dbReference>
<dbReference type="GO" id="GO:0005524">
    <property type="term" value="F:ATP binding"/>
    <property type="evidence" value="ECO:0007669"/>
    <property type="project" value="UniProtKB-KW"/>
</dbReference>
<dbReference type="GO" id="GO:0019843">
    <property type="term" value="F:rRNA binding"/>
    <property type="evidence" value="ECO:0007669"/>
    <property type="project" value="UniProtKB-KW"/>
</dbReference>
<evidence type="ECO:0000259" key="9">
    <source>
        <dbReference type="PROSITE" id="PS00486"/>
    </source>
</evidence>
<dbReference type="SUPFAM" id="SSF48334">
    <property type="entry name" value="DNA repair protein MutS, domain III"/>
    <property type="match status" value="1"/>
</dbReference>
<sequence>MTLELPDTLAVLEWDTVLERIAQLAGTRMGRRMVLLSRPMSDRVWLFEIQAAVRECLVWIDAGLPTAHGAEPLDDMVERMNKGGVLSLADFVALLKTLSVFQRLDEVADVERFPHIAERIGGTVLPHGLIESLNQVIDAEGQIRDQASPELADIRRRMRQLEREIDDVFERVLRSAEWSRYLQDGIITVRFGRRVVPVRNEFRHSVPGIVHDQSGSGQTVFVEPLAVVERQNRLTTLRQDEAREIERILAALTAKASQVAPTLSAIHDHLAWFDRQMAAAQYGRLVDGTLPELGGHTLVIQEARHPLLENPVPISLELSRERPAIIITGPNTGGKTVALKTTGIIVLLALSGFMAPVQEGTRIPLYRQIFADIGDEQSLSQNLSTFSSHLVRLGPMMRQAGPDTLSLIDEIGAGTDPEEGAALAEAMIQHLVDKQSPVIASTHYSRLKLLGLKDPRIQNALVEFDRETLAPTYHLVLGSPGSSHAFYIARRLGFPPELVDRAESLLDREAVTLSDAILEINQLQRTLREQDEALRARQADLDVRQRALDDKERILTERLERDRERAEKAWRRELDDMTQKFNQALEAVRQQEGKERARAVEALREQYRGIAKLPRSIARRQAQAGTPPDAVGDRVRVAGFPDVGTIVELKGRTATVEVGSLKLKLAVDELERIEGGVRPAAARTGSPPS</sequence>
<dbReference type="InterPro" id="IPR027417">
    <property type="entry name" value="P-loop_NTPase"/>
</dbReference>
<keyword evidence="7" id="KW-0238">DNA-binding</keyword>
<dbReference type="NCBIfam" id="TIGR01069">
    <property type="entry name" value="mutS2"/>
    <property type="match status" value="1"/>
</dbReference>
<evidence type="ECO:0000313" key="10">
    <source>
        <dbReference type="EMBL" id="NMP22368.1"/>
    </source>
</evidence>
<dbReference type="GO" id="GO:0030983">
    <property type="term" value="F:mismatched DNA binding"/>
    <property type="evidence" value="ECO:0007669"/>
    <property type="project" value="InterPro"/>
</dbReference>
<dbReference type="InterPro" id="IPR036187">
    <property type="entry name" value="DNA_mismatch_repair_MutS_sf"/>
</dbReference>
<evidence type="ECO:0000256" key="3">
    <source>
        <dbReference type="ARBA" id="ARBA00022741"/>
    </source>
</evidence>
<dbReference type="GO" id="GO:0016887">
    <property type="term" value="F:ATP hydrolysis activity"/>
    <property type="evidence" value="ECO:0007669"/>
    <property type="project" value="InterPro"/>
</dbReference>
<dbReference type="EMBL" id="JABBVZ010000021">
    <property type="protein sequence ID" value="NMP22368.1"/>
    <property type="molecule type" value="Genomic_DNA"/>
</dbReference>
<dbReference type="PIRSF" id="PIRSF005814">
    <property type="entry name" value="MutS_YshD"/>
    <property type="match status" value="1"/>
</dbReference>
<keyword evidence="4" id="KW-0378">Hydrolase</keyword>
<dbReference type="GO" id="GO:0140664">
    <property type="term" value="F:ATP-dependent DNA damage sensor activity"/>
    <property type="evidence" value="ECO:0007669"/>
    <property type="project" value="InterPro"/>
</dbReference>
<feature type="domain" description="DNA mismatch repair proteins mutS family" evidence="9">
    <location>
        <begin position="404"/>
        <end position="420"/>
    </location>
</feature>
<keyword evidence="10" id="KW-0255">Endonuclease</keyword>
<dbReference type="SMART" id="SM00534">
    <property type="entry name" value="MUTSac"/>
    <property type="match status" value="1"/>
</dbReference>
<dbReference type="InterPro" id="IPR000432">
    <property type="entry name" value="DNA_mismatch_repair_MutS_C"/>
</dbReference>
<keyword evidence="3" id="KW-0547">Nucleotide-binding</keyword>
<evidence type="ECO:0000256" key="1">
    <source>
        <dbReference type="ARBA" id="ARBA00022722"/>
    </source>
</evidence>
<evidence type="ECO:0000256" key="4">
    <source>
        <dbReference type="ARBA" id="ARBA00022801"/>
    </source>
</evidence>
<feature type="coiled-coil region" evidence="8">
    <location>
        <begin position="144"/>
        <end position="171"/>
    </location>
</feature>
<evidence type="ECO:0000256" key="6">
    <source>
        <dbReference type="ARBA" id="ARBA00022884"/>
    </source>
</evidence>
<comment type="caution">
    <text evidence="10">The sequence shown here is derived from an EMBL/GenBank/DDBJ whole genome shotgun (WGS) entry which is preliminary data.</text>
</comment>
<dbReference type="InterPro" id="IPR046893">
    <property type="entry name" value="MSSS"/>
</dbReference>
<dbReference type="PROSITE" id="PS00486">
    <property type="entry name" value="DNA_MISMATCH_REPAIR_2"/>
    <property type="match status" value="1"/>
</dbReference>
<dbReference type="InterPro" id="IPR007696">
    <property type="entry name" value="DNA_mismatch_repair_MutS_core"/>
</dbReference>
<dbReference type="PANTHER" id="PTHR48466:SF2">
    <property type="entry name" value="OS10G0509000 PROTEIN"/>
    <property type="match status" value="1"/>
</dbReference>
<name>A0A7Y0Q1R5_9FIRM</name>
<evidence type="ECO:0000256" key="5">
    <source>
        <dbReference type="ARBA" id="ARBA00022840"/>
    </source>
</evidence>
<dbReference type="PANTHER" id="PTHR48466">
    <property type="entry name" value="OS10G0509000 PROTEIN-RELATED"/>
    <property type="match status" value="1"/>
</dbReference>
<dbReference type="Proteomes" id="UP000533476">
    <property type="component" value="Unassembled WGS sequence"/>
</dbReference>
<dbReference type="InterPro" id="IPR005747">
    <property type="entry name" value="MutS2"/>
</dbReference>
<keyword evidence="2" id="KW-0699">rRNA-binding</keyword>
<dbReference type="RefSeq" id="WP_169098608.1">
    <property type="nucleotide sequence ID" value="NZ_JABBVZ010000021.1"/>
</dbReference>
<dbReference type="SUPFAM" id="SSF52540">
    <property type="entry name" value="P-loop containing nucleoside triphosphate hydrolases"/>
    <property type="match status" value="1"/>
</dbReference>
<dbReference type="AlphaFoldDB" id="A0A7Y0Q1R5"/>
<evidence type="ECO:0000256" key="8">
    <source>
        <dbReference type="SAM" id="Coils"/>
    </source>
</evidence>
<dbReference type="GO" id="GO:0006298">
    <property type="term" value="P:mismatch repair"/>
    <property type="evidence" value="ECO:0007669"/>
    <property type="project" value="InterPro"/>
</dbReference>
<organism evidence="10 11">
    <name type="scientific">Sulfobacillus harzensis</name>
    <dbReference type="NCBI Taxonomy" id="2729629"/>
    <lineage>
        <taxon>Bacteria</taxon>
        <taxon>Bacillati</taxon>
        <taxon>Bacillota</taxon>
        <taxon>Clostridia</taxon>
        <taxon>Eubacteriales</taxon>
        <taxon>Clostridiales Family XVII. Incertae Sedis</taxon>
        <taxon>Sulfobacillus</taxon>
    </lineage>
</organism>
<feature type="coiled-coil region" evidence="8">
    <location>
        <begin position="513"/>
        <end position="540"/>
    </location>
</feature>
<dbReference type="GO" id="GO:0045910">
    <property type="term" value="P:negative regulation of DNA recombination"/>
    <property type="evidence" value="ECO:0007669"/>
    <property type="project" value="InterPro"/>
</dbReference>
<dbReference type="InterPro" id="IPR045076">
    <property type="entry name" value="MutS"/>
</dbReference>
<evidence type="ECO:0000313" key="11">
    <source>
        <dbReference type="Proteomes" id="UP000533476"/>
    </source>
</evidence>
<dbReference type="Gene3D" id="3.40.50.300">
    <property type="entry name" value="P-loop containing nucleotide triphosphate hydrolases"/>
    <property type="match status" value="1"/>
</dbReference>
<keyword evidence="5" id="KW-0067">ATP-binding</keyword>
<keyword evidence="8" id="KW-0175">Coiled coil</keyword>
<dbReference type="FunFam" id="3.40.50.300:FF:000830">
    <property type="entry name" value="Endonuclease MutS2"/>
    <property type="match status" value="1"/>
</dbReference>
<keyword evidence="11" id="KW-1185">Reference proteome</keyword>
<keyword evidence="1" id="KW-0540">Nuclease</keyword>